<evidence type="ECO:0000313" key="3">
    <source>
        <dbReference type="EnsemblMetazoa" id="CapteP191572"/>
    </source>
</evidence>
<feature type="compositionally biased region" description="Polar residues" evidence="1">
    <location>
        <begin position="87"/>
        <end position="101"/>
    </location>
</feature>
<accession>R7U3P5</accession>
<keyword evidence="4" id="KW-1185">Reference proteome</keyword>
<gene>
    <name evidence="2" type="ORF">CAPTEDRAFT_191572</name>
</gene>
<dbReference type="HOGENOM" id="CLU_906876_0_0_1"/>
<dbReference type="EnsemblMetazoa" id="CapteT191572">
    <property type="protein sequence ID" value="CapteP191572"/>
    <property type="gene ID" value="CapteG191572"/>
</dbReference>
<name>R7U3P5_CAPTE</name>
<reference evidence="2 4" key="2">
    <citation type="journal article" date="2013" name="Nature">
        <title>Insights into bilaterian evolution from three spiralian genomes.</title>
        <authorList>
            <person name="Simakov O."/>
            <person name="Marletaz F."/>
            <person name="Cho S.J."/>
            <person name="Edsinger-Gonzales E."/>
            <person name="Havlak P."/>
            <person name="Hellsten U."/>
            <person name="Kuo D.H."/>
            <person name="Larsson T."/>
            <person name="Lv J."/>
            <person name="Arendt D."/>
            <person name="Savage R."/>
            <person name="Osoegawa K."/>
            <person name="de Jong P."/>
            <person name="Grimwood J."/>
            <person name="Chapman J.A."/>
            <person name="Shapiro H."/>
            <person name="Aerts A."/>
            <person name="Otillar R.P."/>
            <person name="Terry A.Y."/>
            <person name="Boore J.L."/>
            <person name="Grigoriev I.V."/>
            <person name="Lindberg D.R."/>
            <person name="Seaver E.C."/>
            <person name="Weisblat D.A."/>
            <person name="Putnam N.H."/>
            <person name="Rokhsar D.S."/>
        </authorList>
    </citation>
    <scope>NUCLEOTIDE SEQUENCE</scope>
    <source>
        <strain evidence="2 4">I ESC-2004</strain>
    </source>
</reference>
<dbReference type="AlphaFoldDB" id="R7U3P5"/>
<feature type="compositionally biased region" description="Basic and acidic residues" evidence="1">
    <location>
        <begin position="102"/>
        <end position="111"/>
    </location>
</feature>
<feature type="region of interest" description="Disordered" evidence="1">
    <location>
        <begin position="24"/>
        <end position="114"/>
    </location>
</feature>
<proteinExistence type="predicted"/>
<feature type="compositionally biased region" description="Basic and acidic residues" evidence="1">
    <location>
        <begin position="67"/>
        <end position="86"/>
    </location>
</feature>
<evidence type="ECO:0000313" key="4">
    <source>
        <dbReference type="Proteomes" id="UP000014760"/>
    </source>
</evidence>
<sequence>MQKKAIIWVCFDDGLEAAMKIQGSDHSISSQNEGVQEFSDGSKLKEKTFSGRPVSENDSVDKQVSMESDRDQKRLFFKDRHDRRVSTESNDSGYISESGNNTKKDDVSDHGHRSKQLIKTGVSVKDRINLFENWSKNESNSGRNEFNQPIKGSVVSVSDLIEKYENVESSLEVDEEISALDPFEVIVTGTVSKLVITSALDVMIGKEYEELKRNGSEDDLRKVYKCFEQALGERVRCDPDNQIQFGRKVNLTATVFDALWMMLSHKSIRFTEDQAFDIFLGFNGVDLINGLETICREKPGFDRRFTI</sequence>
<dbReference type="EMBL" id="KB305542">
    <property type="protein sequence ID" value="ELU00935.1"/>
    <property type="molecule type" value="Genomic_DNA"/>
</dbReference>
<feature type="compositionally biased region" description="Basic and acidic residues" evidence="1">
    <location>
        <begin position="40"/>
        <end position="49"/>
    </location>
</feature>
<reference evidence="4" key="1">
    <citation type="submission" date="2012-12" db="EMBL/GenBank/DDBJ databases">
        <authorList>
            <person name="Hellsten U."/>
            <person name="Grimwood J."/>
            <person name="Chapman J.A."/>
            <person name="Shapiro H."/>
            <person name="Aerts A."/>
            <person name="Otillar R.P."/>
            <person name="Terry A.Y."/>
            <person name="Boore J.L."/>
            <person name="Simakov O."/>
            <person name="Marletaz F."/>
            <person name="Cho S.-J."/>
            <person name="Edsinger-Gonzales E."/>
            <person name="Havlak P."/>
            <person name="Kuo D.-H."/>
            <person name="Larsson T."/>
            <person name="Lv J."/>
            <person name="Arendt D."/>
            <person name="Savage R."/>
            <person name="Osoegawa K."/>
            <person name="de Jong P."/>
            <person name="Lindberg D.R."/>
            <person name="Seaver E.C."/>
            <person name="Weisblat D.A."/>
            <person name="Putnam N.H."/>
            <person name="Grigoriev I.V."/>
            <person name="Rokhsar D.S."/>
        </authorList>
    </citation>
    <scope>NUCLEOTIDE SEQUENCE</scope>
    <source>
        <strain evidence="4">I ESC-2004</strain>
    </source>
</reference>
<organism evidence="2">
    <name type="scientific">Capitella teleta</name>
    <name type="common">Polychaete worm</name>
    <dbReference type="NCBI Taxonomy" id="283909"/>
    <lineage>
        <taxon>Eukaryota</taxon>
        <taxon>Metazoa</taxon>
        <taxon>Spiralia</taxon>
        <taxon>Lophotrochozoa</taxon>
        <taxon>Annelida</taxon>
        <taxon>Polychaeta</taxon>
        <taxon>Sedentaria</taxon>
        <taxon>Scolecida</taxon>
        <taxon>Capitellidae</taxon>
        <taxon>Capitella</taxon>
    </lineage>
</organism>
<protein>
    <submittedName>
        <fullName evidence="2 3">Uncharacterized protein</fullName>
    </submittedName>
</protein>
<evidence type="ECO:0000256" key="1">
    <source>
        <dbReference type="SAM" id="MobiDB-lite"/>
    </source>
</evidence>
<evidence type="ECO:0000313" key="2">
    <source>
        <dbReference type="EMBL" id="ELU00935.1"/>
    </source>
</evidence>
<dbReference type="Proteomes" id="UP000014760">
    <property type="component" value="Unassembled WGS sequence"/>
</dbReference>
<dbReference type="EMBL" id="AMQN01047209">
    <property type="status" value="NOT_ANNOTATED_CDS"/>
    <property type="molecule type" value="Genomic_DNA"/>
</dbReference>
<reference evidence="3" key="3">
    <citation type="submission" date="2015-06" db="UniProtKB">
        <authorList>
            <consortium name="EnsemblMetazoa"/>
        </authorList>
    </citation>
    <scope>IDENTIFICATION</scope>
</reference>
<feature type="compositionally biased region" description="Polar residues" evidence="1">
    <location>
        <begin position="24"/>
        <end position="34"/>
    </location>
</feature>